<dbReference type="SMART" id="SM00267">
    <property type="entry name" value="GGDEF"/>
    <property type="match status" value="1"/>
</dbReference>
<dbReference type="PANTHER" id="PTHR45138:SF24">
    <property type="entry name" value="DIGUANYLATE CYCLASE DGCC-RELATED"/>
    <property type="match status" value="1"/>
</dbReference>
<dbReference type="Pfam" id="PF00990">
    <property type="entry name" value="GGDEF"/>
    <property type="match status" value="1"/>
</dbReference>
<dbReference type="PANTHER" id="PTHR45138">
    <property type="entry name" value="REGULATORY COMPONENTS OF SENSORY TRANSDUCTION SYSTEM"/>
    <property type="match status" value="1"/>
</dbReference>
<dbReference type="EMBL" id="JACHXV010000010">
    <property type="protein sequence ID" value="MBB3174679.1"/>
    <property type="molecule type" value="Genomic_DNA"/>
</dbReference>
<evidence type="ECO:0000256" key="1">
    <source>
        <dbReference type="ARBA" id="ARBA00012528"/>
    </source>
</evidence>
<evidence type="ECO:0000256" key="2">
    <source>
        <dbReference type="SAM" id="Coils"/>
    </source>
</evidence>
<dbReference type="InterPro" id="IPR011123">
    <property type="entry name" value="Y_Y_Y"/>
</dbReference>
<evidence type="ECO:0000313" key="7">
    <source>
        <dbReference type="EMBL" id="NVN28936.1"/>
    </source>
</evidence>
<feature type="domain" description="GGDEF" evidence="5">
    <location>
        <begin position="863"/>
        <end position="994"/>
    </location>
</feature>
<dbReference type="InterPro" id="IPR015943">
    <property type="entry name" value="WD40/YVTN_repeat-like_dom_sf"/>
</dbReference>
<dbReference type="SUPFAM" id="SSF101898">
    <property type="entry name" value="NHL repeat"/>
    <property type="match status" value="1"/>
</dbReference>
<dbReference type="SUPFAM" id="SSF55073">
    <property type="entry name" value="Nucleotide cyclase"/>
    <property type="match status" value="1"/>
</dbReference>
<dbReference type="NCBIfam" id="TIGR00254">
    <property type="entry name" value="GGDEF"/>
    <property type="match status" value="1"/>
</dbReference>
<dbReference type="InterPro" id="IPR011110">
    <property type="entry name" value="Reg_prop"/>
</dbReference>
<dbReference type="InterPro" id="IPR043128">
    <property type="entry name" value="Rev_trsase/Diguanyl_cyclase"/>
</dbReference>
<dbReference type="GO" id="GO:0043709">
    <property type="term" value="P:cell adhesion involved in single-species biofilm formation"/>
    <property type="evidence" value="ECO:0007669"/>
    <property type="project" value="TreeGrafter"/>
</dbReference>
<dbReference type="Pfam" id="PF07494">
    <property type="entry name" value="Reg_prop"/>
    <property type="match status" value="5"/>
</dbReference>
<name>A0A850NM10_9PROT</name>
<organism evidence="7 9">
    <name type="scientific">Endobacter medicaginis</name>
    <dbReference type="NCBI Taxonomy" id="1181271"/>
    <lineage>
        <taxon>Bacteria</taxon>
        <taxon>Pseudomonadati</taxon>
        <taxon>Pseudomonadota</taxon>
        <taxon>Alphaproteobacteria</taxon>
        <taxon>Acetobacterales</taxon>
        <taxon>Acetobacteraceae</taxon>
        <taxon>Endobacter</taxon>
    </lineage>
</organism>
<feature type="chain" id="PRO_5033644989" description="diguanylate cyclase" evidence="4">
    <location>
        <begin position="18"/>
        <end position="998"/>
    </location>
</feature>
<dbReference type="InterPro" id="IPR029787">
    <property type="entry name" value="Nucleotide_cyclase"/>
</dbReference>
<evidence type="ECO:0000313" key="9">
    <source>
        <dbReference type="Proteomes" id="UP000565205"/>
    </source>
</evidence>
<reference evidence="7 9" key="1">
    <citation type="submission" date="2020-06" db="EMBL/GenBank/DDBJ databases">
        <title>Description of novel acetic acid bacteria.</title>
        <authorList>
            <person name="Sombolestani A."/>
        </authorList>
    </citation>
    <scope>NUCLEOTIDE SEQUENCE [LARGE SCALE GENOMIC DNA]</scope>
    <source>
        <strain evidence="7 9">LMG 26838</strain>
    </source>
</reference>
<dbReference type="PROSITE" id="PS50887">
    <property type="entry name" value="GGDEF"/>
    <property type="match status" value="1"/>
</dbReference>
<proteinExistence type="predicted"/>
<keyword evidence="8" id="KW-1185">Reference proteome</keyword>
<evidence type="ECO:0000256" key="4">
    <source>
        <dbReference type="SAM" id="SignalP"/>
    </source>
</evidence>
<keyword evidence="2" id="KW-0175">Coiled coil</keyword>
<keyword evidence="4" id="KW-0732">Signal</keyword>
<dbReference type="SUPFAM" id="SSF63829">
    <property type="entry name" value="Calcium-dependent phosphotriesterase"/>
    <property type="match status" value="2"/>
</dbReference>
<dbReference type="GO" id="GO:0052621">
    <property type="term" value="F:diguanylate cyclase activity"/>
    <property type="evidence" value="ECO:0007669"/>
    <property type="project" value="UniProtKB-EC"/>
</dbReference>
<dbReference type="EMBL" id="JABXXQ010000006">
    <property type="protein sequence ID" value="NVN28936.1"/>
    <property type="molecule type" value="Genomic_DNA"/>
</dbReference>
<accession>A0A850NM10</accession>
<dbReference type="Gene3D" id="2.130.10.10">
    <property type="entry name" value="YVTN repeat-like/Quinoprotein amine dehydrogenase"/>
    <property type="match status" value="3"/>
</dbReference>
<dbReference type="InterPro" id="IPR013783">
    <property type="entry name" value="Ig-like_fold"/>
</dbReference>
<feature type="transmembrane region" description="Helical" evidence="3">
    <location>
        <begin position="758"/>
        <end position="780"/>
    </location>
</feature>
<evidence type="ECO:0000313" key="6">
    <source>
        <dbReference type="EMBL" id="MBB3174679.1"/>
    </source>
</evidence>
<dbReference type="AlphaFoldDB" id="A0A850NM10"/>
<reference evidence="6 8" key="2">
    <citation type="submission" date="2020-08" db="EMBL/GenBank/DDBJ databases">
        <title>Genomic Encyclopedia of Type Strains, Phase III (KMG-III): the genomes of soil and plant-associated and newly described type strains.</title>
        <authorList>
            <person name="Whitman W."/>
        </authorList>
    </citation>
    <scope>NUCLEOTIDE SEQUENCE [LARGE SCALE GENOMIC DNA]</scope>
    <source>
        <strain evidence="6 8">CECT 8088</strain>
    </source>
</reference>
<dbReference type="EC" id="2.7.7.65" evidence="1"/>
<evidence type="ECO:0000256" key="3">
    <source>
        <dbReference type="SAM" id="Phobius"/>
    </source>
</evidence>
<keyword evidence="3" id="KW-0472">Membrane</keyword>
<comment type="caution">
    <text evidence="7">The sequence shown here is derived from an EMBL/GenBank/DDBJ whole genome shotgun (WGS) entry which is preliminary data.</text>
</comment>
<sequence length="998" mass="107937">MTVMIVLASAIAPAARAADGLALGDHPSALAAPLRNFELAVWTTQQGLPQNSVRRIVQTADGYLWFSTWEGLVRYDGSHFQVYDRGNSPFILDNALCGLAVDRHGWLWAGDSRGNIAMRLPDGSWHHWPRPANAPSALIQALRGDGRGGVWVMYQGYGLGHFDAAGHFTLRYSATSRHAWVSEYLEVDDAGGLWVGGYHGAMRLDPSGSVSLGDEAYHLPTGFAWPYKSPGGAIWIVDGDGLFRFEHGRAVLQHSLAGMGRVTSLLEDRKGSLWAGTESNGVLRISDRGVEILAPSLIVPDGRVLSLAQDAEGSIWIGSNAGLARLHETAFGNFGTADGLASGFVRDLLEDHTGRIWIGSGAGLDRTETDGRIVPVSLPSSTGHSPEVLSLAEGADGTVWVGTYADGLYRIGTAGDIRVIGEANGLPPGSIRTIVIDPHGLLWVGTQRGVRRLDPVTLTATPVGGAVQDQVDSLAVDPDATWIGTVNGLWRVDSRGVRQIDLESSGGGRTILALTHLGRALWICTDRGLYRWLDGRLSHVGLEQGLGVDTIFAMVPDRLGKVWLTSNRGIWRVSRDELEAVADGRMSRLTVRHFDEADGMASAQTSGGASPSALLRQDGTLLVATSAGLTSVDPARVDESAALRPPRVLIDSVMVDARPVQVSAVAGEASVRLFSSQRLSISYVGLSSILADRITYRTRLKGVDDKWVERGRQRGIDMAGLMPGHYLLHVAAARPGGDWGVHEATLRIDVMPLWWQRLWVRLCAGLLMAAATGVVIFEAVRRPRRRALMLGHLVARRTAELERQRDQLAALADEKTALLEQVRLQSERLGRQALEDSLTGLPNRRAFDLRMAQWQAAADLGERTFSLVLLDLDHFKMVNDRFSHQAGDLVLREAAQLIEGELRGMAFAARTGGEEFAILLVGDEGAATAFCERLREAFHTHGCWGGVDGLSVTFSAGAARYPGSLAVGTFLRRADDALYEAKQLGRDRACRWAAPIRA</sequence>
<keyword evidence="3" id="KW-0812">Transmembrane</keyword>
<dbReference type="GO" id="GO:0005886">
    <property type="term" value="C:plasma membrane"/>
    <property type="evidence" value="ECO:0007669"/>
    <property type="project" value="TreeGrafter"/>
</dbReference>
<dbReference type="Gene3D" id="2.60.40.10">
    <property type="entry name" value="Immunoglobulins"/>
    <property type="match status" value="1"/>
</dbReference>
<dbReference type="Pfam" id="PF07495">
    <property type="entry name" value="Y_Y_Y"/>
    <property type="match status" value="1"/>
</dbReference>
<dbReference type="Proteomes" id="UP000565205">
    <property type="component" value="Unassembled WGS sequence"/>
</dbReference>
<dbReference type="GO" id="GO:1902201">
    <property type="term" value="P:negative regulation of bacterial-type flagellum-dependent cell motility"/>
    <property type="evidence" value="ECO:0007669"/>
    <property type="project" value="TreeGrafter"/>
</dbReference>
<evidence type="ECO:0000259" key="5">
    <source>
        <dbReference type="PROSITE" id="PS50887"/>
    </source>
</evidence>
<dbReference type="InterPro" id="IPR050469">
    <property type="entry name" value="Diguanylate_Cyclase"/>
</dbReference>
<dbReference type="CDD" id="cd01949">
    <property type="entry name" value="GGDEF"/>
    <property type="match status" value="1"/>
</dbReference>
<feature type="signal peptide" evidence="4">
    <location>
        <begin position="1"/>
        <end position="17"/>
    </location>
</feature>
<dbReference type="Gene3D" id="3.30.70.270">
    <property type="match status" value="1"/>
</dbReference>
<gene>
    <name evidence="6" type="ORF">FHR90_002525</name>
    <name evidence="7" type="ORF">HUK83_01055</name>
</gene>
<dbReference type="Proteomes" id="UP000557688">
    <property type="component" value="Unassembled WGS sequence"/>
</dbReference>
<dbReference type="InterPro" id="IPR000160">
    <property type="entry name" value="GGDEF_dom"/>
</dbReference>
<feature type="coiled-coil region" evidence="2">
    <location>
        <begin position="794"/>
        <end position="821"/>
    </location>
</feature>
<keyword evidence="3" id="KW-1133">Transmembrane helix</keyword>
<evidence type="ECO:0000313" key="8">
    <source>
        <dbReference type="Proteomes" id="UP000557688"/>
    </source>
</evidence>
<protein>
    <recommendedName>
        <fullName evidence="1">diguanylate cyclase</fullName>
        <ecNumber evidence="1">2.7.7.65</ecNumber>
    </recommendedName>
</protein>